<dbReference type="GO" id="GO:0006355">
    <property type="term" value="P:regulation of DNA-templated transcription"/>
    <property type="evidence" value="ECO:0007669"/>
    <property type="project" value="InterPro"/>
</dbReference>
<gene>
    <name evidence="2" type="ORF">Val02_29470</name>
</gene>
<accession>A0A8J4DQJ6</accession>
<dbReference type="EMBL" id="BOPF01000009">
    <property type="protein sequence ID" value="GIJ46061.1"/>
    <property type="molecule type" value="Genomic_DNA"/>
</dbReference>
<sequence length="50" mass="5166">MEIAARLHISAATAKLHVARLFTKLDARARVHLVIAAYEAGLVGGGGPTA</sequence>
<name>A0A8J4DQJ6_9ACTN</name>
<evidence type="ECO:0000313" key="2">
    <source>
        <dbReference type="EMBL" id="GIJ46061.1"/>
    </source>
</evidence>
<dbReference type="AlphaFoldDB" id="A0A8J4DQJ6"/>
<dbReference type="SUPFAM" id="SSF46894">
    <property type="entry name" value="C-terminal effector domain of the bipartite response regulators"/>
    <property type="match status" value="1"/>
</dbReference>
<dbReference type="Gene3D" id="1.10.10.10">
    <property type="entry name" value="Winged helix-like DNA-binding domain superfamily/Winged helix DNA-binding domain"/>
    <property type="match status" value="1"/>
</dbReference>
<evidence type="ECO:0000313" key="3">
    <source>
        <dbReference type="Proteomes" id="UP000619260"/>
    </source>
</evidence>
<dbReference type="Proteomes" id="UP000619260">
    <property type="component" value="Unassembled WGS sequence"/>
</dbReference>
<dbReference type="PROSITE" id="PS50043">
    <property type="entry name" value="HTH_LUXR_2"/>
    <property type="match status" value="1"/>
</dbReference>
<comment type="caution">
    <text evidence="2">The sequence shown here is derived from an EMBL/GenBank/DDBJ whole genome shotgun (WGS) entry which is preliminary data.</text>
</comment>
<dbReference type="GO" id="GO:0003677">
    <property type="term" value="F:DNA binding"/>
    <property type="evidence" value="ECO:0007669"/>
    <property type="project" value="InterPro"/>
</dbReference>
<dbReference type="InterPro" id="IPR016032">
    <property type="entry name" value="Sig_transdc_resp-reg_C-effctor"/>
</dbReference>
<organism evidence="2 3">
    <name type="scientific">Virgisporangium aliadipatigenens</name>
    <dbReference type="NCBI Taxonomy" id="741659"/>
    <lineage>
        <taxon>Bacteria</taxon>
        <taxon>Bacillati</taxon>
        <taxon>Actinomycetota</taxon>
        <taxon>Actinomycetes</taxon>
        <taxon>Micromonosporales</taxon>
        <taxon>Micromonosporaceae</taxon>
        <taxon>Virgisporangium</taxon>
    </lineage>
</organism>
<dbReference type="Pfam" id="PF00196">
    <property type="entry name" value="GerE"/>
    <property type="match status" value="1"/>
</dbReference>
<dbReference type="RefSeq" id="WP_373317896.1">
    <property type="nucleotide sequence ID" value="NZ_BOPF01000009.1"/>
</dbReference>
<keyword evidence="3" id="KW-1185">Reference proteome</keyword>
<dbReference type="InterPro" id="IPR036388">
    <property type="entry name" value="WH-like_DNA-bd_sf"/>
</dbReference>
<dbReference type="InterPro" id="IPR000792">
    <property type="entry name" value="Tscrpt_reg_LuxR_C"/>
</dbReference>
<reference evidence="2" key="1">
    <citation type="submission" date="2021-01" db="EMBL/GenBank/DDBJ databases">
        <title>Whole genome shotgun sequence of Virgisporangium aliadipatigenens NBRC 105644.</title>
        <authorList>
            <person name="Komaki H."/>
            <person name="Tamura T."/>
        </authorList>
    </citation>
    <scope>NUCLEOTIDE SEQUENCE</scope>
    <source>
        <strain evidence="2">NBRC 105644</strain>
    </source>
</reference>
<feature type="domain" description="HTH luxR-type" evidence="1">
    <location>
        <begin position="1"/>
        <end position="41"/>
    </location>
</feature>
<proteinExistence type="predicted"/>
<protein>
    <recommendedName>
        <fullName evidence="1">HTH luxR-type domain-containing protein</fullName>
    </recommendedName>
</protein>
<evidence type="ECO:0000259" key="1">
    <source>
        <dbReference type="PROSITE" id="PS50043"/>
    </source>
</evidence>